<keyword evidence="3" id="KW-0378">Hydrolase</keyword>
<dbReference type="STRING" id="1802056.A2954_05020"/>
<comment type="similarity">
    <text evidence="1">Belongs to the peptidase S51 family.</text>
</comment>
<name>A0A1F7I8Q6_9BACT</name>
<evidence type="ECO:0000256" key="3">
    <source>
        <dbReference type="ARBA" id="ARBA00022801"/>
    </source>
</evidence>
<evidence type="ECO:0008006" key="7">
    <source>
        <dbReference type="Google" id="ProtNLM"/>
    </source>
</evidence>
<dbReference type="Gene3D" id="3.40.50.880">
    <property type="match status" value="1"/>
</dbReference>
<dbReference type="GO" id="GO:0006508">
    <property type="term" value="P:proteolysis"/>
    <property type="evidence" value="ECO:0007669"/>
    <property type="project" value="UniProtKB-KW"/>
</dbReference>
<dbReference type="InterPro" id="IPR005320">
    <property type="entry name" value="Peptidase_S51"/>
</dbReference>
<dbReference type="Pfam" id="PF03575">
    <property type="entry name" value="Peptidase_S51"/>
    <property type="match status" value="1"/>
</dbReference>
<evidence type="ECO:0000256" key="2">
    <source>
        <dbReference type="ARBA" id="ARBA00022670"/>
    </source>
</evidence>
<dbReference type="PANTHER" id="PTHR36175:SF1">
    <property type="entry name" value="CYANOPHYCINASE"/>
    <property type="match status" value="1"/>
</dbReference>
<dbReference type="SUPFAM" id="SSF52317">
    <property type="entry name" value="Class I glutamine amidotransferase-like"/>
    <property type="match status" value="1"/>
</dbReference>
<evidence type="ECO:0000313" key="6">
    <source>
        <dbReference type="Proteomes" id="UP000177698"/>
    </source>
</evidence>
<dbReference type="AlphaFoldDB" id="A0A1F7I8Q6"/>
<dbReference type="Proteomes" id="UP000177698">
    <property type="component" value="Unassembled WGS sequence"/>
</dbReference>
<dbReference type="InterPro" id="IPR029062">
    <property type="entry name" value="Class_I_gatase-like"/>
</dbReference>
<sequence length="243" mass="27315">MKTLVLVGSGEFTDAMLKVDKFLIKLVKHIKGRSKINIAIIPTASVPDGRQINWINDGVKHFKKLEINPFGLNIVNRQDANKKVNLRKLKTASIIYFSGGHPGYLLEIFKHTQAWKLIETLYNNGVMLVGTSAGAMILGNYLLGNAQETFNKEEKPLWIKGFNLVPFAIFPHYDWAKRHKPKLLVKLIESAPRKISANWLGIDENTAVIISDGKKTKIMGKGSVTMQRGNETLKYNTGQKFLI</sequence>
<dbReference type="PANTHER" id="PTHR36175">
    <property type="entry name" value="CYANOPHYCINASE"/>
    <property type="match status" value="1"/>
</dbReference>
<dbReference type="EMBL" id="MGAG01000037">
    <property type="protein sequence ID" value="OGK39757.1"/>
    <property type="molecule type" value="Genomic_DNA"/>
</dbReference>
<reference evidence="5 6" key="1">
    <citation type="journal article" date="2016" name="Nat. Commun.">
        <title>Thousands of microbial genomes shed light on interconnected biogeochemical processes in an aquifer system.</title>
        <authorList>
            <person name="Anantharaman K."/>
            <person name="Brown C.T."/>
            <person name="Hug L.A."/>
            <person name="Sharon I."/>
            <person name="Castelle C.J."/>
            <person name="Probst A.J."/>
            <person name="Thomas B.C."/>
            <person name="Singh A."/>
            <person name="Wilkins M.J."/>
            <person name="Karaoz U."/>
            <person name="Brodie E.L."/>
            <person name="Williams K.H."/>
            <person name="Hubbard S.S."/>
            <person name="Banfield J.F."/>
        </authorList>
    </citation>
    <scope>NUCLEOTIDE SEQUENCE [LARGE SCALE GENOMIC DNA]</scope>
</reference>
<keyword evidence="2" id="KW-0645">Protease</keyword>
<evidence type="ECO:0000256" key="4">
    <source>
        <dbReference type="ARBA" id="ARBA00022825"/>
    </source>
</evidence>
<protein>
    <recommendedName>
        <fullName evidence="7">Peptidase E</fullName>
    </recommendedName>
</protein>
<dbReference type="GO" id="GO:0008236">
    <property type="term" value="F:serine-type peptidase activity"/>
    <property type="evidence" value="ECO:0007669"/>
    <property type="project" value="UniProtKB-KW"/>
</dbReference>
<evidence type="ECO:0000256" key="1">
    <source>
        <dbReference type="ARBA" id="ARBA00006534"/>
    </source>
</evidence>
<organism evidence="5 6">
    <name type="scientific">Candidatus Roizmanbacteria bacterium RIFCSPLOWO2_01_FULL_37_12</name>
    <dbReference type="NCBI Taxonomy" id="1802056"/>
    <lineage>
        <taxon>Bacteria</taxon>
        <taxon>Candidatus Roizmaniibacteriota</taxon>
    </lineage>
</organism>
<evidence type="ECO:0000313" key="5">
    <source>
        <dbReference type="EMBL" id="OGK39757.1"/>
    </source>
</evidence>
<accession>A0A1F7I8Q6</accession>
<gene>
    <name evidence="5" type="ORF">A2954_05020</name>
</gene>
<keyword evidence="4" id="KW-0720">Serine protease</keyword>
<dbReference type="CDD" id="cd03129">
    <property type="entry name" value="GAT1_Peptidase_E_like"/>
    <property type="match status" value="1"/>
</dbReference>
<proteinExistence type="inferred from homology"/>
<comment type="caution">
    <text evidence="5">The sequence shown here is derived from an EMBL/GenBank/DDBJ whole genome shotgun (WGS) entry which is preliminary data.</text>
</comment>